<dbReference type="Proteomes" id="UP000008221">
    <property type="component" value="Chromosome"/>
</dbReference>
<feature type="region of interest" description="Disordered" evidence="1">
    <location>
        <begin position="166"/>
        <end position="188"/>
    </location>
</feature>
<sequence length="188" mass="19503">MTVGRRPAGGVGDAVVAIGAGVDAAIDPEAFGGCGVDDGGIARPAVSGVGEGGIVGPAVSGVGDDRESLWSVAGFAAVQAATRTTPATTIATRGRRDRPDVSRQRTRRADVPIFGQLGADKLGLQRTRRAYRGGVTRHGLADRSAVSNARAQTPSRHPVVRVVRRTDPPNRPIRPCYAEPHLSKVSLN</sequence>
<keyword evidence="3" id="KW-1185">Reference proteome</keyword>
<accession>A0LRA1</accession>
<proteinExistence type="predicted"/>
<dbReference type="HOGENOM" id="CLU_1438219_0_0_11"/>
<dbReference type="EMBL" id="CP000481">
    <property type="protein sequence ID" value="ABK51961.1"/>
    <property type="molecule type" value="Genomic_DNA"/>
</dbReference>
<evidence type="ECO:0000256" key="1">
    <source>
        <dbReference type="SAM" id="MobiDB-lite"/>
    </source>
</evidence>
<dbReference type="STRING" id="351607.Acel_0187"/>
<dbReference type="InParanoid" id="A0LRA1"/>
<protein>
    <submittedName>
        <fullName evidence="2">Uncharacterized protein</fullName>
    </submittedName>
</protein>
<organism evidence="2 3">
    <name type="scientific">Acidothermus cellulolyticus (strain ATCC 43068 / DSM 8971 / 11B)</name>
    <dbReference type="NCBI Taxonomy" id="351607"/>
    <lineage>
        <taxon>Bacteria</taxon>
        <taxon>Bacillati</taxon>
        <taxon>Actinomycetota</taxon>
        <taxon>Actinomycetes</taxon>
        <taxon>Acidothermales</taxon>
        <taxon>Acidothermaceae</taxon>
        <taxon>Acidothermus</taxon>
    </lineage>
</organism>
<evidence type="ECO:0000313" key="3">
    <source>
        <dbReference type="Proteomes" id="UP000008221"/>
    </source>
</evidence>
<dbReference type="AlphaFoldDB" id="A0LRA1"/>
<gene>
    <name evidence="2" type="ordered locus">Acel_0187</name>
</gene>
<dbReference type="KEGG" id="ace:Acel_0187"/>
<name>A0LRA1_ACIC1</name>
<evidence type="ECO:0000313" key="2">
    <source>
        <dbReference type="EMBL" id="ABK51961.1"/>
    </source>
</evidence>
<reference evidence="2 3" key="1">
    <citation type="journal article" date="2009" name="Genome Res.">
        <title>Complete genome of the cellulolytic thermophile Acidothermus cellulolyticus 11B provides insights into its ecophysiological and evolutionary adaptations.</title>
        <authorList>
            <person name="Barabote R.D."/>
            <person name="Xie G."/>
            <person name="Leu D.H."/>
            <person name="Normand P."/>
            <person name="Necsulea A."/>
            <person name="Daubin V."/>
            <person name="Medigue C."/>
            <person name="Adney W.S."/>
            <person name="Xu X.C."/>
            <person name="Lapidus A."/>
            <person name="Parales R.E."/>
            <person name="Detter C."/>
            <person name="Pujic P."/>
            <person name="Bruce D."/>
            <person name="Lavire C."/>
            <person name="Challacombe J.F."/>
            <person name="Brettin T.S."/>
            <person name="Berry A.M."/>
        </authorList>
    </citation>
    <scope>NUCLEOTIDE SEQUENCE [LARGE SCALE GENOMIC DNA]</scope>
    <source>
        <strain evidence="3">ATCC 43068 / DSM 8971 / 11B</strain>
    </source>
</reference>